<keyword evidence="2" id="KW-1185">Reference proteome</keyword>
<dbReference type="Proteomes" id="UP000671960">
    <property type="component" value="Chromosome"/>
</dbReference>
<dbReference type="RefSeq" id="WP_208228359.1">
    <property type="nucleotide sequence ID" value="NZ_CP050854.1"/>
</dbReference>
<dbReference type="EMBL" id="CP050854">
    <property type="protein sequence ID" value="QTF09872.1"/>
    <property type="molecule type" value="Genomic_DNA"/>
</dbReference>
<organism evidence="1 2">
    <name type="scientific">Brenneria izadpanahii</name>
    <dbReference type="NCBI Taxonomy" id="2722756"/>
    <lineage>
        <taxon>Bacteria</taxon>
        <taxon>Pseudomonadati</taxon>
        <taxon>Pseudomonadota</taxon>
        <taxon>Gammaproteobacteria</taxon>
        <taxon>Enterobacterales</taxon>
        <taxon>Pectobacteriaceae</taxon>
        <taxon>Brenneria</taxon>
    </lineage>
</organism>
<accession>A0ABX7UZ31</accession>
<protein>
    <submittedName>
        <fullName evidence="1">Uncharacterized protein</fullName>
    </submittedName>
</protein>
<evidence type="ECO:0000313" key="2">
    <source>
        <dbReference type="Proteomes" id="UP000671960"/>
    </source>
</evidence>
<reference evidence="1 2" key="1">
    <citation type="submission" date="2020-03" db="EMBL/GenBank/DDBJ databases">
        <authorList>
            <person name="Bakhshi Ganjeh M."/>
        </authorList>
    </citation>
    <scope>NUCLEOTIDE SEQUENCE [LARGE SCALE GENOMIC DNA]</scope>
    <source>
        <strain evidence="2">Iran 50</strain>
    </source>
</reference>
<proteinExistence type="predicted"/>
<gene>
    <name evidence="1" type="ORF">HC231_19540</name>
</gene>
<name>A0ABX7UZ31_9GAMM</name>
<sequence length="96" mass="10821">MSYEYQLTSDIEPTDLYRKMRSLIANSSDYVTIFSDENSAGFKSKNSESKWSSDIDLSFSSSGVSLEIHAGNAKRLLKYINDSLIHSDVSIDIEEQ</sequence>
<evidence type="ECO:0000313" key="1">
    <source>
        <dbReference type="EMBL" id="QTF09872.1"/>
    </source>
</evidence>